<dbReference type="Proteomes" id="UP000823388">
    <property type="component" value="Chromosome 5N"/>
</dbReference>
<feature type="compositionally biased region" description="Low complexity" evidence="1">
    <location>
        <begin position="69"/>
        <end position="80"/>
    </location>
</feature>
<dbReference type="EMBL" id="CM029046">
    <property type="protein sequence ID" value="KAG2591467.1"/>
    <property type="molecule type" value="Genomic_DNA"/>
</dbReference>
<proteinExistence type="predicted"/>
<evidence type="ECO:0000313" key="2">
    <source>
        <dbReference type="EMBL" id="KAG2591467.1"/>
    </source>
</evidence>
<keyword evidence="3" id="KW-1185">Reference proteome</keyword>
<name>A0A8T0RZU6_PANVG</name>
<reference evidence="2 3" key="1">
    <citation type="submission" date="2020-05" db="EMBL/GenBank/DDBJ databases">
        <title>WGS assembly of Panicum virgatum.</title>
        <authorList>
            <person name="Lovell J.T."/>
            <person name="Jenkins J."/>
            <person name="Shu S."/>
            <person name="Juenger T.E."/>
            <person name="Schmutz J."/>
        </authorList>
    </citation>
    <scope>NUCLEOTIDE SEQUENCE [LARGE SCALE GENOMIC DNA]</scope>
    <source>
        <strain evidence="3">cv. AP13</strain>
    </source>
</reference>
<dbReference type="AlphaFoldDB" id="A0A8T0RZU6"/>
<organism evidence="2 3">
    <name type="scientific">Panicum virgatum</name>
    <name type="common">Blackwell switchgrass</name>
    <dbReference type="NCBI Taxonomy" id="38727"/>
    <lineage>
        <taxon>Eukaryota</taxon>
        <taxon>Viridiplantae</taxon>
        <taxon>Streptophyta</taxon>
        <taxon>Embryophyta</taxon>
        <taxon>Tracheophyta</taxon>
        <taxon>Spermatophyta</taxon>
        <taxon>Magnoliopsida</taxon>
        <taxon>Liliopsida</taxon>
        <taxon>Poales</taxon>
        <taxon>Poaceae</taxon>
        <taxon>PACMAD clade</taxon>
        <taxon>Panicoideae</taxon>
        <taxon>Panicodae</taxon>
        <taxon>Paniceae</taxon>
        <taxon>Panicinae</taxon>
        <taxon>Panicum</taxon>
        <taxon>Panicum sect. Hiantes</taxon>
    </lineage>
</organism>
<accession>A0A8T0RZU6</accession>
<feature type="compositionally biased region" description="Pro residues" evidence="1">
    <location>
        <begin position="42"/>
        <end position="52"/>
    </location>
</feature>
<protein>
    <submittedName>
        <fullName evidence="2">Uncharacterized protein</fullName>
    </submittedName>
</protein>
<gene>
    <name evidence="2" type="ORF">PVAP13_5NG484816</name>
</gene>
<feature type="region of interest" description="Disordered" evidence="1">
    <location>
        <begin position="159"/>
        <end position="189"/>
    </location>
</feature>
<feature type="region of interest" description="Disordered" evidence="1">
    <location>
        <begin position="1"/>
        <end position="146"/>
    </location>
</feature>
<feature type="compositionally biased region" description="Pro residues" evidence="1">
    <location>
        <begin position="88"/>
        <end position="98"/>
    </location>
</feature>
<feature type="compositionally biased region" description="Basic and acidic residues" evidence="1">
    <location>
        <begin position="117"/>
        <end position="128"/>
    </location>
</feature>
<evidence type="ECO:0000256" key="1">
    <source>
        <dbReference type="SAM" id="MobiDB-lite"/>
    </source>
</evidence>
<evidence type="ECO:0000313" key="3">
    <source>
        <dbReference type="Proteomes" id="UP000823388"/>
    </source>
</evidence>
<comment type="caution">
    <text evidence="2">The sequence shown here is derived from an EMBL/GenBank/DDBJ whole genome shotgun (WGS) entry which is preliminary data.</text>
</comment>
<sequence>MLHLPELARVGSASAQPAKEQIHIGQHPGPTVQWDARKPSPGSLPPSSPSPLPFSRSLRRGSDPPQHRTAASTSGAGAAGEIRGHPLPRVPPEWPPPAADRERRRRRVQDPDPVGGRGRDRPHRDGGRGVRALPAGHQGPRPRLARLPRRRLRAPGRALLHQAPRQGGRRGSALAGGLRRRPASRTCSSSTNNVFLLTAARQNCKRGQHSPLPSPRRGCVQALLRGVGGESLRDNFVVVYELLVR</sequence>